<keyword evidence="9" id="KW-1185">Reference proteome</keyword>
<sequence length="689" mass="70838">MHSQFRSEQREWRGEDLEWRALQKKHASAKIAQRELSRQWRAYGLEQQALLNCRQLWTRQVAKNRRDVDEAVEKLKVLAQLGALTAGFAVSAFYDFQYTASPSDPVIPFFGLVTALTVGFELNSCVLCTLMLSSVVKAGKRYTSEEEEAEYLWRLRDWAAAATGGVPSSVPPAPRRSFARHWESRCESRWRVALAMFLAGIPTFFAVMGLAGYLKYWNSPATVVITAVLMAAAFVYTVGMTADWAKSLLGRRTAGGEDTLGWQGAWWSALEPSQRLPFAFHQVPHKDVCWPPPSSAAAAAASVASTAGDEHDRPRAGGSAAAATTAAPYLAHALAELPYPAIIGLQPWPTELALGVVPTMSGAHAGAHVGVVAGEAAGIAPPAPAAGAEQRSAVTGTQRWRQHSAVPREGPMEAGQRAVAGAAAAAAAAGAVGAAGCDGHLVAAGAELRPWPGGHVGGTSCSGGRVGVSADEGTAAQWAGENHAYDSADTEDVAAELALRPGTSAIAVWPVPDPALLPAGEQRLQLPPPPASVCLHRAPCGDAACSEHGASTAGPSGTTAPQAARKGVQGLMRALGSACGGASVAGGSGSAGGGTGPGSGSGAGGEGGAPGSRPAANGMAGVVDDGSLQVARPHPLQPVAECGSEDAFEAAAPWYAEDTASARVTTASLRSCESMLEDGSDEDGRGAST</sequence>
<dbReference type="OrthoDB" id="544792at2759"/>
<reference evidence="8 9" key="1">
    <citation type="journal article" date="2007" name="Science">
        <title>The Chlamydomonas genome reveals the evolution of key animal and plant functions.</title>
        <authorList>
            <person name="Merchant S.S."/>
            <person name="Prochnik S.E."/>
            <person name="Vallon O."/>
            <person name="Harris E.H."/>
            <person name="Karpowicz S.J."/>
            <person name="Witman G.B."/>
            <person name="Terry A."/>
            <person name="Salamov A."/>
            <person name="Fritz-Laylin L.K."/>
            <person name="Marechal-Drouard L."/>
            <person name="Marshall W.F."/>
            <person name="Qu L.H."/>
            <person name="Nelson D.R."/>
            <person name="Sanderfoot A.A."/>
            <person name="Spalding M.H."/>
            <person name="Kapitonov V.V."/>
            <person name="Ren Q."/>
            <person name="Ferris P."/>
            <person name="Lindquist E."/>
            <person name="Shapiro H."/>
            <person name="Lucas S.M."/>
            <person name="Grimwood J."/>
            <person name="Schmutz J."/>
            <person name="Cardol P."/>
            <person name="Cerutti H."/>
            <person name="Chanfreau G."/>
            <person name="Chen C.L."/>
            <person name="Cognat V."/>
            <person name="Croft M.T."/>
            <person name="Dent R."/>
            <person name="Dutcher S."/>
            <person name="Fernandez E."/>
            <person name="Fukuzawa H."/>
            <person name="Gonzalez-Ballester D."/>
            <person name="Gonzalez-Halphen D."/>
            <person name="Hallmann A."/>
            <person name="Hanikenne M."/>
            <person name="Hippler M."/>
            <person name="Inwood W."/>
            <person name="Jabbari K."/>
            <person name="Kalanon M."/>
            <person name="Kuras R."/>
            <person name="Lefebvre P.A."/>
            <person name="Lemaire S.D."/>
            <person name="Lobanov A.V."/>
            <person name="Lohr M."/>
            <person name="Manuell A."/>
            <person name="Meier I."/>
            <person name="Mets L."/>
            <person name="Mittag M."/>
            <person name="Mittelmeier T."/>
            <person name="Moroney J.V."/>
            <person name="Moseley J."/>
            <person name="Napoli C."/>
            <person name="Nedelcu A.M."/>
            <person name="Niyogi K."/>
            <person name="Novoselov S.V."/>
            <person name="Paulsen I.T."/>
            <person name="Pazour G."/>
            <person name="Purton S."/>
            <person name="Ral J.P."/>
            <person name="Riano-Pachon D.M."/>
            <person name="Riekhof W."/>
            <person name="Rymarquis L."/>
            <person name="Schroda M."/>
            <person name="Stern D."/>
            <person name="Umen J."/>
            <person name="Willows R."/>
            <person name="Wilson N."/>
            <person name="Zimmer S.L."/>
            <person name="Allmer J."/>
            <person name="Balk J."/>
            <person name="Bisova K."/>
            <person name="Chen C.J."/>
            <person name="Elias M."/>
            <person name="Gendler K."/>
            <person name="Hauser C."/>
            <person name="Lamb M.R."/>
            <person name="Ledford H."/>
            <person name="Long J.C."/>
            <person name="Minagawa J."/>
            <person name="Page M.D."/>
            <person name="Pan J."/>
            <person name="Pootakham W."/>
            <person name="Roje S."/>
            <person name="Rose A."/>
            <person name="Stahlberg E."/>
            <person name="Terauchi A.M."/>
            <person name="Yang P."/>
            <person name="Ball S."/>
            <person name="Bowler C."/>
            <person name="Dieckmann C.L."/>
            <person name="Gladyshev V.N."/>
            <person name="Green P."/>
            <person name="Jorgensen R."/>
            <person name="Mayfield S."/>
            <person name="Mueller-Roeber B."/>
            <person name="Rajamani S."/>
            <person name="Sayre R.T."/>
            <person name="Brokstein P."/>
            <person name="Dubchak I."/>
            <person name="Goodstein D."/>
            <person name="Hornick L."/>
            <person name="Huang Y.W."/>
            <person name="Jhaveri J."/>
            <person name="Luo Y."/>
            <person name="Martinez D."/>
            <person name="Ngau W.C."/>
            <person name="Otillar B."/>
            <person name="Poliakov A."/>
            <person name="Porter A."/>
            <person name="Szajkowski L."/>
            <person name="Werner G."/>
            <person name="Zhou K."/>
            <person name="Grigoriev I.V."/>
            <person name="Rokhsar D.S."/>
            <person name="Grossman A.R."/>
        </authorList>
    </citation>
    <scope>NUCLEOTIDE SEQUENCE [LARGE SCALE GENOMIC DNA]</scope>
    <source>
        <strain evidence="9">CC-503</strain>
    </source>
</reference>
<organism evidence="8 9">
    <name type="scientific">Chlamydomonas reinhardtii</name>
    <name type="common">Chlamydomonas smithii</name>
    <dbReference type="NCBI Taxonomy" id="3055"/>
    <lineage>
        <taxon>Eukaryota</taxon>
        <taxon>Viridiplantae</taxon>
        <taxon>Chlorophyta</taxon>
        <taxon>core chlorophytes</taxon>
        <taxon>Chlorophyceae</taxon>
        <taxon>CS clade</taxon>
        <taxon>Chlamydomonadales</taxon>
        <taxon>Chlamydomonadaceae</taxon>
        <taxon>Chlamydomonas</taxon>
    </lineage>
</organism>
<keyword evidence="4 7" id="KW-1133">Transmembrane helix</keyword>
<feature type="transmembrane region" description="Helical" evidence="7">
    <location>
        <begin position="192"/>
        <end position="214"/>
    </location>
</feature>
<dbReference type="GO" id="GO:0004721">
    <property type="term" value="F:phosphoprotein phosphatase activity"/>
    <property type="evidence" value="ECO:0000318"/>
    <property type="project" value="GO_Central"/>
</dbReference>
<name>A0A2K3CT90_CHLRE</name>
<dbReference type="STRING" id="3055.A0A2K3CT90"/>
<evidence type="ECO:0000256" key="3">
    <source>
        <dbReference type="ARBA" id="ARBA00022692"/>
    </source>
</evidence>
<evidence type="ECO:0000256" key="6">
    <source>
        <dbReference type="SAM" id="MobiDB-lite"/>
    </source>
</evidence>
<evidence type="ECO:0000256" key="4">
    <source>
        <dbReference type="ARBA" id="ARBA00022989"/>
    </source>
</evidence>
<dbReference type="KEGG" id="cre:CHLRE_16g656851v5"/>
<dbReference type="Gene3D" id="1.20.140.140">
    <property type="entry name" value="Calcium release-activated calcium channel protein Orai"/>
    <property type="match status" value="1"/>
</dbReference>
<evidence type="ECO:0000256" key="1">
    <source>
        <dbReference type="ARBA" id="ARBA00004141"/>
    </source>
</evidence>
<dbReference type="EMBL" id="CM008977">
    <property type="protein sequence ID" value="PNW71500.1"/>
    <property type="molecule type" value="Genomic_DNA"/>
</dbReference>
<feature type="compositionally biased region" description="Gly residues" evidence="6">
    <location>
        <begin position="583"/>
        <end position="610"/>
    </location>
</feature>
<comment type="similarity">
    <text evidence="2">Belongs to the Orai family.</text>
</comment>
<evidence type="ECO:0000313" key="9">
    <source>
        <dbReference type="Proteomes" id="UP000006906"/>
    </source>
</evidence>
<dbReference type="RefSeq" id="XP_042915554.1">
    <property type="nucleotide sequence ID" value="XM_043070912.1"/>
</dbReference>
<evidence type="ECO:0000313" key="8">
    <source>
        <dbReference type="EMBL" id="PNW71500.1"/>
    </source>
</evidence>
<evidence type="ECO:0000256" key="2">
    <source>
        <dbReference type="ARBA" id="ARBA00008062"/>
    </source>
</evidence>
<dbReference type="ExpressionAtlas" id="A0A2K3CT90">
    <property type="expression patterns" value="baseline"/>
</dbReference>
<dbReference type="Proteomes" id="UP000006906">
    <property type="component" value="Chromosome 16"/>
</dbReference>
<dbReference type="GeneID" id="66056543"/>
<evidence type="ECO:0000256" key="7">
    <source>
        <dbReference type="SAM" id="Phobius"/>
    </source>
</evidence>
<comment type="subcellular location">
    <subcellularLocation>
        <location evidence="1">Membrane</location>
        <topology evidence="1">Multi-pass membrane protein</topology>
    </subcellularLocation>
</comment>
<dbReference type="GO" id="GO:0016020">
    <property type="term" value="C:membrane"/>
    <property type="evidence" value="ECO:0007669"/>
    <property type="project" value="UniProtKB-SubCell"/>
</dbReference>
<feature type="transmembrane region" description="Helical" evidence="7">
    <location>
        <begin position="220"/>
        <end position="242"/>
    </location>
</feature>
<dbReference type="InParanoid" id="A0A2K3CT90"/>
<dbReference type="Pfam" id="PF07856">
    <property type="entry name" value="Orai-1"/>
    <property type="match status" value="1"/>
</dbReference>
<evidence type="ECO:0000256" key="5">
    <source>
        <dbReference type="ARBA" id="ARBA00023136"/>
    </source>
</evidence>
<protein>
    <submittedName>
        <fullName evidence="8">Uncharacterized protein</fullName>
    </submittedName>
</protein>
<keyword evidence="5 7" id="KW-0472">Membrane</keyword>
<gene>
    <name evidence="8" type="ORF">CHLRE_16g656851v5</name>
</gene>
<proteinExistence type="inferred from homology"/>
<feature type="region of interest" description="Disordered" evidence="6">
    <location>
        <begin position="545"/>
        <end position="565"/>
    </location>
</feature>
<keyword evidence="3 7" id="KW-0812">Transmembrane</keyword>
<dbReference type="AlphaFoldDB" id="A0A2K3CT90"/>
<dbReference type="Gramene" id="PNW71500">
    <property type="protein sequence ID" value="PNW71500"/>
    <property type="gene ID" value="CHLRE_16g656851v5"/>
</dbReference>
<feature type="region of interest" description="Disordered" evidence="6">
    <location>
        <begin position="583"/>
        <end position="621"/>
    </location>
</feature>
<dbReference type="InterPro" id="IPR038350">
    <property type="entry name" value="Orai_sf"/>
</dbReference>
<dbReference type="InterPro" id="IPR012446">
    <property type="entry name" value="CRAC_channel"/>
</dbReference>
<accession>A0A2K3CT90</accession>